<feature type="compositionally biased region" description="Basic and acidic residues" evidence="1">
    <location>
        <begin position="121"/>
        <end position="135"/>
    </location>
</feature>
<dbReference type="GeneID" id="14011647"/>
<dbReference type="RefSeq" id="YP_007005979.1">
    <property type="nucleotide sequence ID" value="NC_019515.1"/>
</dbReference>
<evidence type="ECO:0000256" key="1">
    <source>
        <dbReference type="SAM" id="MobiDB-lite"/>
    </source>
</evidence>
<dbReference type="EMBL" id="JN712910">
    <property type="protein sequence ID" value="AEZ50575.1"/>
    <property type="molecule type" value="Genomic_DNA"/>
</dbReference>
<dbReference type="KEGG" id="vg:14011647"/>
<dbReference type="Proteomes" id="UP000006298">
    <property type="component" value="Segment"/>
</dbReference>
<name>J9PVD4_9CAUD</name>
<evidence type="ECO:0000313" key="3">
    <source>
        <dbReference type="Proteomes" id="UP000006298"/>
    </source>
</evidence>
<protein>
    <submittedName>
        <fullName evidence="2">Uncharacterized protein</fullName>
    </submittedName>
</protein>
<sequence length="147" mass="17200">MERHEGSKVVAVVPNQLRKNLTFDTGLLQLMQNNNGDQLIEVSDIEMNLRTENEKWFEEALERTNEMSKRLQEGFEGLSKGAVIVLDSFSAMSPMAKMMQDIAMQMDKELIQEVTPKTRAEIERERQKERKEFHKFVNSRRGRGKRR</sequence>
<keyword evidence="3" id="KW-1185">Reference proteome</keyword>
<accession>J9PVD4</accession>
<reference evidence="2 3" key="1">
    <citation type="submission" date="2011-09" db="EMBL/GenBank/DDBJ databases">
        <title>Complete Genome Sequence of Bacillus cereus Bacteriophage BCD7.</title>
        <authorList>
            <person name="Lee J.-H."/>
            <person name="Shin H."/>
            <person name="Son B."/>
            <person name="Ryu S."/>
        </authorList>
    </citation>
    <scope>NUCLEOTIDE SEQUENCE [LARGE SCALE GENOMIC DNA]</scope>
</reference>
<evidence type="ECO:0000313" key="2">
    <source>
        <dbReference type="EMBL" id="AEZ50575.1"/>
    </source>
</evidence>
<proteinExistence type="predicted"/>
<feature type="region of interest" description="Disordered" evidence="1">
    <location>
        <begin position="121"/>
        <end position="147"/>
    </location>
</feature>
<organism evidence="2 3">
    <name type="scientific">Bacillus phage BCD7</name>
    <dbReference type="NCBI Taxonomy" id="1136534"/>
    <lineage>
        <taxon>Viruses</taxon>
        <taxon>Duplodnaviria</taxon>
        <taxon>Heunggongvirae</taxon>
        <taxon>Uroviricota</taxon>
        <taxon>Caudoviricetes</taxon>
        <taxon>Becedseptimavirus</taxon>
        <taxon>Becedseptimavirus BCD7</taxon>
    </lineage>
</organism>
<feature type="compositionally biased region" description="Basic residues" evidence="1">
    <location>
        <begin position="137"/>
        <end position="147"/>
    </location>
</feature>
<gene>
    <name evidence="2" type="ORF">BCD7_0128</name>
</gene>